<accession>A0A1B0FV27</accession>
<reference evidence="1" key="1">
    <citation type="submission" date="2020-05" db="UniProtKB">
        <authorList>
            <consortium name="EnsemblMetazoa"/>
        </authorList>
    </citation>
    <scope>IDENTIFICATION</scope>
    <source>
        <strain evidence="1">Jacobina</strain>
    </source>
</reference>
<dbReference type="AlphaFoldDB" id="A0A1B0FV27"/>
<protein>
    <submittedName>
        <fullName evidence="1">Uncharacterized protein</fullName>
    </submittedName>
</protein>
<dbReference type="EMBL" id="AJWK01006602">
    <property type="status" value="NOT_ANNOTATED_CDS"/>
    <property type="molecule type" value="Genomic_DNA"/>
</dbReference>
<evidence type="ECO:0000313" key="2">
    <source>
        <dbReference type="Proteomes" id="UP000092461"/>
    </source>
</evidence>
<evidence type="ECO:0000313" key="1">
    <source>
        <dbReference type="EnsemblMetazoa" id="LLOJ001978-PA"/>
    </source>
</evidence>
<sequence length="65" mass="7407">MLHRFQNKVLRIIVDAPRYVPNSVGGGGISEWAQRYKGRIADHPNPLLRRLVDVQAVCLILIKPF</sequence>
<dbReference type="EnsemblMetazoa" id="LLOJ001978-RA">
    <property type="protein sequence ID" value="LLOJ001978-PA"/>
    <property type="gene ID" value="LLOJ001978"/>
</dbReference>
<proteinExistence type="predicted"/>
<dbReference type="VEuPathDB" id="VectorBase:LLOJ001978"/>
<dbReference type="EMBL" id="AJWK01006603">
    <property type="status" value="NOT_ANNOTATED_CDS"/>
    <property type="molecule type" value="Genomic_DNA"/>
</dbReference>
<organism evidence="1 2">
    <name type="scientific">Lutzomyia longipalpis</name>
    <name type="common">Sand fly</name>
    <dbReference type="NCBI Taxonomy" id="7200"/>
    <lineage>
        <taxon>Eukaryota</taxon>
        <taxon>Metazoa</taxon>
        <taxon>Ecdysozoa</taxon>
        <taxon>Arthropoda</taxon>
        <taxon>Hexapoda</taxon>
        <taxon>Insecta</taxon>
        <taxon>Pterygota</taxon>
        <taxon>Neoptera</taxon>
        <taxon>Endopterygota</taxon>
        <taxon>Diptera</taxon>
        <taxon>Nematocera</taxon>
        <taxon>Psychodoidea</taxon>
        <taxon>Psychodidae</taxon>
        <taxon>Lutzomyia</taxon>
        <taxon>Lutzomyia</taxon>
    </lineage>
</organism>
<dbReference type="Proteomes" id="UP000092461">
    <property type="component" value="Unassembled WGS sequence"/>
</dbReference>
<keyword evidence="2" id="KW-1185">Reference proteome</keyword>
<name>A0A1B0FV27_LUTLO</name>